<comment type="caution">
    <text evidence="3">The sequence shown here is derived from an EMBL/GenBank/DDBJ whole genome shotgun (WGS) entry which is preliminary data.</text>
</comment>
<proteinExistence type="inferred from homology"/>
<protein>
    <recommendedName>
        <fullName evidence="1">RNA-dependent RNA polymerase</fullName>
        <ecNumber evidence="1">2.7.7.48</ecNumber>
    </recommendedName>
</protein>
<keyword evidence="1" id="KW-0548">Nucleotidyltransferase</keyword>
<organism evidence="3 4">
    <name type="scientific">Cyclotella atomus</name>
    <dbReference type="NCBI Taxonomy" id="382360"/>
    <lineage>
        <taxon>Eukaryota</taxon>
        <taxon>Sar</taxon>
        <taxon>Stramenopiles</taxon>
        <taxon>Ochrophyta</taxon>
        <taxon>Bacillariophyta</taxon>
        <taxon>Coscinodiscophyceae</taxon>
        <taxon>Thalassiosirophycidae</taxon>
        <taxon>Stephanodiscales</taxon>
        <taxon>Stephanodiscaceae</taxon>
        <taxon>Cyclotella</taxon>
    </lineage>
</organism>
<evidence type="ECO:0000313" key="3">
    <source>
        <dbReference type="EMBL" id="KAL3779195.1"/>
    </source>
</evidence>
<name>A0ABD3NSY3_9STRA</name>
<dbReference type="PANTHER" id="PTHR23079">
    <property type="entry name" value="RNA-DEPENDENT RNA POLYMERASE"/>
    <property type="match status" value="1"/>
</dbReference>
<keyword evidence="4" id="KW-1185">Reference proteome</keyword>
<comment type="catalytic activity">
    <reaction evidence="1">
        <text>RNA(n) + a ribonucleoside 5'-triphosphate = RNA(n+1) + diphosphate</text>
        <dbReference type="Rhea" id="RHEA:21248"/>
        <dbReference type="Rhea" id="RHEA-COMP:14527"/>
        <dbReference type="Rhea" id="RHEA-COMP:17342"/>
        <dbReference type="ChEBI" id="CHEBI:33019"/>
        <dbReference type="ChEBI" id="CHEBI:61557"/>
        <dbReference type="ChEBI" id="CHEBI:140395"/>
        <dbReference type="EC" id="2.7.7.48"/>
    </reaction>
</comment>
<sequence length="282" mass="31608">MYRRILIGLGLAPQLCTDYVRQSKKTDGLMHTHLMGVADPTGCIPFGKVFIPGYWKTSSGDRDLFGACLSYGKVLVSRSPCVEPTDMKLIQVLQSKPSEMTEGMWGMLCSYEFGTIIFGLPKCSNDTPVPNMIADGDLDGDTYFVLWDDDILGNMLNPNTPLGRKALKDLLTLEPPESNSSIDKSSKLNSHYRSNWLETAQHDMVDVDKLRMAGQLVGKMYNLCKKSSKGENGHWDIYNEDSIAFAKAYKDAMDVQKHGGTVYLPRHLHKELPEKLRQYLTS</sequence>
<feature type="domain" description="RDRP core" evidence="2">
    <location>
        <begin position="33"/>
        <end position="271"/>
    </location>
</feature>
<keyword evidence="1" id="KW-0696">RNA-directed RNA polymerase</keyword>
<dbReference type="Proteomes" id="UP001530400">
    <property type="component" value="Unassembled WGS sequence"/>
</dbReference>
<accession>A0ABD3NSY3</accession>
<keyword evidence="1" id="KW-0694">RNA-binding</keyword>
<dbReference type="InterPro" id="IPR007855">
    <property type="entry name" value="RDRP"/>
</dbReference>
<evidence type="ECO:0000259" key="2">
    <source>
        <dbReference type="Pfam" id="PF05183"/>
    </source>
</evidence>
<dbReference type="InterPro" id="IPR057596">
    <property type="entry name" value="RDRP_core"/>
</dbReference>
<dbReference type="Pfam" id="PF05183">
    <property type="entry name" value="RdRP"/>
    <property type="match status" value="1"/>
</dbReference>
<evidence type="ECO:0000256" key="1">
    <source>
        <dbReference type="RuleBase" id="RU363098"/>
    </source>
</evidence>
<reference evidence="3 4" key="1">
    <citation type="submission" date="2024-10" db="EMBL/GenBank/DDBJ databases">
        <title>Updated reference genomes for cyclostephanoid diatoms.</title>
        <authorList>
            <person name="Roberts W.R."/>
            <person name="Alverson A.J."/>
        </authorList>
    </citation>
    <scope>NUCLEOTIDE SEQUENCE [LARGE SCALE GENOMIC DNA]</scope>
    <source>
        <strain evidence="3 4">AJA010-31</strain>
    </source>
</reference>
<dbReference type="GO" id="GO:0003723">
    <property type="term" value="F:RNA binding"/>
    <property type="evidence" value="ECO:0007669"/>
    <property type="project" value="UniProtKB-KW"/>
</dbReference>
<dbReference type="AlphaFoldDB" id="A0ABD3NSY3"/>
<dbReference type="GO" id="GO:0003968">
    <property type="term" value="F:RNA-directed RNA polymerase activity"/>
    <property type="evidence" value="ECO:0007669"/>
    <property type="project" value="UniProtKB-KW"/>
</dbReference>
<dbReference type="EC" id="2.7.7.48" evidence="1"/>
<evidence type="ECO:0000313" key="4">
    <source>
        <dbReference type="Proteomes" id="UP001530400"/>
    </source>
</evidence>
<dbReference type="EMBL" id="JALLPJ020000949">
    <property type="protein sequence ID" value="KAL3779195.1"/>
    <property type="molecule type" value="Genomic_DNA"/>
</dbReference>
<dbReference type="PANTHER" id="PTHR23079:SF55">
    <property type="entry name" value="RNA-DIRECTED RNA POLYMERASE"/>
    <property type="match status" value="1"/>
</dbReference>
<dbReference type="GO" id="GO:0031047">
    <property type="term" value="P:regulatory ncRNA-mediated gene silencing"/>
    <property type="evidence" value="ECO:0007669"/>
    <property type="project" value="UniProtKB-KW"/>
</dbReference>
<gene>
    <name evidence="3" type="ORF">ACHAWO_008101</name>
</gene>
<keyword evidence="1" id="KW-0808">Transferase</keyword>
<comment type="similarity">
    <text evidence="1">Belongs to the RdRP family.</text>
</comment>